<evidence type="ECO:0000313" key="5">
    <source>
        <dbReference type="Proteomes" id="UP001165568"/>
    </source>
</evidence>
<keyword evidence="5" id="KW-1185">Reference proteome</keyword>
<dbReference type="InterPro" id="IPR039366">
    <property type="entry name" value="Pilotin"/>
</dbReference>
<feature type="signal peptide" evidence="2">
    <location>
        <begin position="1"/>
        <end position="20"/>
    </location>
</feature>
<organism evidence="3 6">
    <name type="scientific">Brenneria izbisi</name>
    <dbReference type="NCBI Taxonomy" id="2939450"/>
    <lineage>
        <taxon>Bacteria</taxon>
        <taxon>Pseudomonadati</taxon>
        <taxon>Pseudomonadota</taxon>
        <taxon>Gammaproteobacteria</taxon>
        <taxon>Enterobacterales</taxon>
        <taxon>Pectobacteriaceae</taxon>
        <taxon>Brenneria</taxon>
    </lineage>
</organism>
<keyword evidence="2" id="KW-0732">Signal</keyword>
<evidence type="ECO:0000256" key="1">
    <source>
        <dbReference type="SAM" id="MobiDB-lite"/>
    </source>
</evidence>
<dbReference type="EMBL" id="JAMPJT010000002">
    <property type="protein sequence ID" value="MCV9877798.1"/>
    <property type="molecule type" value="Genomic_DNA"/>
</dbReference>
<feature type="region of interest" description="Disordered" evidence="1">
    <location>
        <begin position="160"/>
        <end position="199"/>
    </location>
</feature>
<dbReference type="PANTHER" id="PTHR38013:SF1">
    <property type="entry name" value="GLYCOPROTEIN_POLYSACCHARIDE METABOLISM"/>
    <property type="match status" value="1"/>
</dbReference>
<dbReference type="Proteomes" id="UP001165569">
    <property type="component" value="Unassembled WGS sequence"/>
</dbReference>
<feature type="compositionally biased region" description="Polar residues" evidence="1">
    <location>
        <begin position="165"/>
        <end position="199"/>
    </location>
</feature>
<name>A0AA41XVJ0_9GAMM</name>
<dbReference type="InterPro" id="IPR053196">
    <property type="entry name" value="Lipoprotein_YbaY-like"/>
</dbReference>
<feature type="chain" id="PRO_5041375889" evidence="2">
    <location>
        <begin position="21"/>
        <end position="199"/>
    </location>
</feature>
<protein>
    <submittedName>
        <fullName evidence="3">YbaY family lipoprotein</fullName>
    </submittedName>
</protein>
<proteinExistence type="predicted"/>
<dbReference type="AlphaFoldDB" id="A0AA41XVJ0"/>
<evidence type="ECO:0000313" key="4">
    <source>
        <dbReference type="EMBL" id="MCV9881638.1"/>
    </source>
</evidence>
<dbReference type="Pfam" id="PF09619">
    <property type="entry name" value="YscW"/>
    <property type="match status" value="1"/>
</dbReference>
<gene>
    <name evidence="3" type="ORF">NC803_02870</name>
    <name evidence="4" type="ORF">NC856_05060</name>
</gene>
<dbReference type="Proteomes" id="UP001165568">
    <property type="component" value="Unassembled WGS sequence"/>
</dbReference>
<evidence type="ECO:0000313" key="6">
    <source>
        <dbReference type="Proteomes" id="UP001165569"/>
    </source>
</evidence>
<dbReference type="RefSeq" id="WP_264089329.1">
    <property type="nucleotide sequence ID" value="NZ_JAMPJT010000002.1"/>
</dbReference>
<sequence>MKLWHTLGCITLSMALSACAERGDYGISPQTGAPVTSASSQYPAISMPAVSGTVNIRQRIALPPNAVLTVTVSDASLADAPSKVIAQHVMRTGGKQAPFQFSLPYQPADIQPNARILLSAAVAIDNRIVMMTENVLPVISNGVSNADLILVPVASVPLPTKHSESTPAPTQQSQPSVGLQPSVTTSPEMSAPSSVQTNW</sequence>
<evidence type="ECO:0000313" key="3">
    <source>
        <dbReference type="EMBL" id="MCV9877798.1"/>
    </source>
</evidence>
<dbReference type="PANTHER" id="PTHR38013">
    <property type="entry name" value="GLYCOPROTEIN/POLYSACCHARIDE METABOLISM"/>
    <property type="match status" value="1"/>
</dbReference>
<reference evidence="3" key="1">
    <citation type="submission" date="2022-04" db="EMBL/GenBank/DDBJ databases">
        <title>Brenneria sp. isolated from walnut trees in Serbia.</title>
        <authorList>
            <person name="Gasic K."/>
            <person name="Zlatkovic N."/>
            <person name="Kuzmanovic N."/>
        </authorList>
    </citation>
    <scope>NUCLEOTIDE SEQUENCE</scope>
    <source>
        <strain evidence="4">KBI 423</strain>
        <strain evidence="3">KBI 447</strain>
    </source>
</reference>
<dbReference type="PROSITE" id="PS51257">
    <property type="entry name" value="PROKAR_LIPOPROTEIN"/>
    <property type="match status" value="1"/>
</dbReference>
<accession>A0AA41XVJ0</accession>
<evidence type="ECO:0000256" key="2">
    <source>
        <dbReference type="SAM" id="SignalP"/>
    </source>
</evidence>
<dbReference type="EMBL" id="JAMPJU010000002">
    <property type="protein sequence ID" value="MCV9881638.1"/>
    <property type="molecule type" value="Genomic_DNA"/>
</dbReference>
<keyword evidence="3" id="KW-0449">Lipoprotein</keyword>
<comment type="caution">
    <text evidence="3">The sequence shown here is derived from an EMBL/GenBank/DDBJ whole genome shotgun (WGS) entry which is preliminary data.</text>
</comment>